<sequence>MDETRNCRFVSQTGRRLRRKGPSSKSHWDLIVLLAILWFSHKTRHLSRKGGYLFSEKIKRPGGQLVSCLTFGTTGFWFESSDGMDVLWMDVDDPEEFRVILENTIPSQCGTCAITFHGSYYSTRYHLVL</sequence>
<organism evidence="1 2">
    <name type="scientific">Caerostris extrusa</name>
    <name type="common">Bark spider</name>
    <name type="synonym">Caerostris bankana</name>
    <dbReference type="NCBI Taxonomy" id="172846"/>
    <lineage>
        <taxon>Eukaryota</taxon>
        <taxon>Metazoa</taxon>
        <taxon>Ecdysozoa</taxon>
        <taxon>Arthropoda</taxon>
        <taxon>Chelicerata</taxon>
        <taxon>Arachnida</taxon>
        <taxon>Araneae</taxon>
        <taxon>Araneomorphae</taxon>
        <taxon>Entelegynae</taxon>
        <taxon>Araneoidea</taxon>
        <taxon>Araneidae</taxon>
        <taxon>Caerostris</taxon>
    </lineage>
</organism>
<evidence type="ECO:0000313" key="2">
    <source>
        <dbReference type="Proteomes" id="UP001054945"/>
    </source>
</evidence>
<evidence type="ECO:0000313" key="1">
    <source>
        <dbReference type="EMBL" id="GIY07474.1"/>
    </source>
</evidence>
<protein>
    <submittedName>
        <fullName evidence="1">Uncharacterized protein</fullName>
    </submittedName>
</protein>
<accession>A0AAV4QDK6</accession>
<dbReference type="EMBL" id="BPLR01006116">
    <property type="protein sequence ID" value="GIY07474.1"/>
    <property type="molecule type" value="Genomic_DNA"/>
</dbReference>
<dbReference type="AlphaFoldDB" id="A0AAV4QDK6"/>
<keyword evidence="2" id="KW-1185">Reference proteome</keyword>
<proteinExistence type="predicted"/>
<reference evidence="1 2" key="1">
    <citation type="submission" date="2021-06" db="EMBL/GenBank/DDBJ databases">
        <title>Caerostris extrusa draft genome.</title>
        <authorList>
            <person name="Kono N."/>
            <person name="Arakawa K."/>
        </authorList>
    </citation>
    <scope>NUCLEOTIDE SEQUENCE [LARGE SCALE GENOMIC DNA]</scope>
</reference>
<name>A0AAV4QDK6_CAEEX</name>
<dbReference type="Proteomes" id="UP001054945">
    <property type="component" value="Unassembled WGS sequence"/>
</dbReference>
<comment type="caution">
    <text evidence="1">The sequence shown here is derived from an EMBL/GenBank/DDBJ whole genome shotgun (WGS) entry which is preliminary data.</text>
</comment>
<gene>
    <name evidence="1" type="ORF">CEXT_422171</name>
</gene>